<sequence length="678" mass="72921">MNNVRVSRAHRSPLTLPEDRSTALPECVLSLLRIDAATIDAVRRTSKAAVYGAANASHAQHYAATFASLRCGRHADRFLFLDEPAPASSVALAAIGVHVIVADGNVAPAALARLGYETALYVAVDVIAGPEFSCASLVEATCAIGDGVRAYDLRKGCEGNASLPPAWNHLVRLVKPWDDERWRAWARNTAWPPTYIEIDERCGCGDLMVPECAAGGCTWSRDRGTRVVSPVSIKFTTTGDLAGLRICFRVDGIEGGCVEAPAPMARSINYGFVTYPLYLRPGGHAVEAWLDSVAPSHDVVSSTFEVTAFCERDPGGAHPCNRDEAVDQKGDVPFVAVAGCEGTGHALLRNLSIDEWERRATPETPLFATSSYPHSQPRDVERRPNFAVAKPDFIVVLWREPARAALSAARRFFRGGDIVLACDSFTRNADALFGQLFALEAPTLRVTYEVVVARPAETVRGLARFLGLEEPSVAGRVVKATAVNETKLALARRLLAPRAPYWEKSLDALAPTEAADYATDAASTRAEIKKLTAELNEIGELLNQIAEVTEPDLFARGVAKHEAGDRDGAAEAWLAYLESTDNCEGRAADAHYNLGVFFDEKGELDVAGRMYAGALTCAPSHESALQNAGANAINRGDTTAAVAFFERAYALNPSDVHASNLAVARERASFVVDDDDGK</sequence>
<name>A0A8J2S7N4_9STRA</name>
<dbReference type="InterPro" id="IPR011990">
    <property type="entry name" value="TPR-like_helical_dom_sf"/>
</dbReference>
<dbReference type="InterPro" id="IPR019734">
    <property type="entry name" value="TPR_rpt"/>
</dbReference>
<dbReference type="EMBL" id="CAKKNE010000001">
    <property type="protein sequence ID" value="CAH0366343.1"/>
    <property type="molecule type" value="Genomic_DNA"/>
</dbReference>
<keyword evidence="4" id="KW-1185">Reference proteome</keyword>
<reference evidence="3" key="1">
    <citation type="submission" date="2021-11" db="EMBL/GenBank/DDBJ databases">
        <authorList>
            <consortium name="Genoscope - CEA"/>
            <person name="William W."/>
        </authorList>
    </citation>
    <scope>NUCLEOTIDE SEQUENCE</scope>
</reference>
<feature type="repeat" description="TPR" evidence="1">
    <location>
        <begin position="622"/>
        <end position="655"/>
    </location>
</feature>
<dbReference type="PROSITE" id="PS50005">
    <property type="entry name" value="TPR"/>
    <property type="match status" value="2"/>
</dbReference>
<keyword evidence="2" id="KW-0175">Coiled coil</keyword>
<comment type="caution">
    <text evidence="3">The sequence shown here is derived from an EMBL/GenBank/DDBJ whole genome shotgun (WGS) entry which is preliminary data.</text>
</comment>
<evidence type="ECO:0000313" key="3">
    <source>
        <dbReference type="EMBL" id="CAH0366343.1"/>
    </source>
</evidence>
<evidence type="ECO:0000313" key="4">
    <source>
        <dbReference type="Proteomes" id="UP000789595"/>
    </source>
</evidence>
<proteinExistence type="predicted"/>
<dbReference type="InterPro" id="IPR027417">
    <property type="entry name" value="P-loop_NTPase"/>
</dbReference>
<dbReference type="OrthoDB" id="9991317at2759"/>
<dbReference type="Proteomes" id="UP000789595">
    <property type="component" value="Unassembled WGS sequence"/>
</dbReference>
<feature type="coiled-coil region" evidence="2">
    <location>
        <begin position="514"/>
        <end position="548"/>
    </location>
</feature>
<evidence type="ECO:0000256" key="2">
    <source>
        <dbReference type="SAM" id="Coils"/>
    </source>
</evidence>
<dbReference type="Gene3D" id="1.25.40.10">
    <property type="entry name" value="Tetratricopeptide repeat domain"/>
    <property type="match status" value="1"/>
</dbReference>
<accession>A0A8J2S7N4</accession>
<gene>
    <name evidence="3" type="ORF">PECAL_1P28300</name>
</gene>
<organism evidence="3 4">
    <name type="scientific">Pelagomonas calceolata</name>
    <dbReference type="NCBI Taxonomy" id="35677"/>
    <lineage>
        <taxon>Eukaryota</taxon>
        <taxon>Sar</taxon>
        <taxon>Stramenopiles</taxon>
        <taxon>Ochrophyta</taxon>
        <taxon>Pelagophyceae</taxon>
        <taxon>Pelagomonadales</taxon>
        <taxon>Pelagomonadaceae</taxon>
        <taxon>Pelagomonas</taxon>
    </lineage>
</organism>
<keyword evidence="1" id="KW-0802">TPR repeat</keyword>
<dbReference type="Gene3D" id="3.40.50.300">
    <property type="entry name" value="P-loop containing nucleotide triphosphate hydrolases"/>
    <property type="match status" value="1"/>
</dbReference>
<evidence type="ECO:0000256" key="1">
    <source>
        <dbReference type="PROSITE-ProRule" id="PRU00339"/>
    </source>
</evidence>
<dbReference type="SUPFAM" id="SSF52540">
    <property type="entry name" value="P-loop containing nucleoside triphosphate hydrolases"/>
    <property type="match status" value="1"/>
</dbReference>
<dbReference type="AlphaFoldDB" id="A0A8J2S7N4"/>
<protein>
    <submittedName>
        <fullName evidence="3">Uncharacterized protein</fullName>
    </submittedName>
</protein>
<dbReference type="SUPFAM" id="SSF48452">
    <property type="entry name" value="TPR-like"/>
    <property type="match status" value="1"/>
</dbReference>
<feature type="repeat" description="TPR" evidence="1">
    <location>
        <begin position="588"/>
        <end position="621"/>
    </location>
</feature>